<sequence length="51" mass="5488">MKIAFVDSQREEHGVQPVLQALAHTLADIAPSTHYAAAPARNRPVRHATGS</sequence>
<dbReference type="RefSeq" id="WP_170155393.1">
    <property type="nucleotide sequence ID" value="NZ_QGHB01000030.1"/>
</dbReference>
<dbReference type="AlphaFoldDB" id="A0A316HSP0"/>
<protein>
    <submittedName>
        <fullName evidence="1">Uncharacterized protein</fullName>
    </submittedName>
</protein>
<name>A0A316HSP0_9PSEU</name>
<organism evidence="1 2">
    <name type="scientific">Lentzea atacamensis</name>
    <dbReference type="NCBI Taxonomy" id="531938"/>
    <lineage>
        <taxon>Bacteria</taxon>
        <taxon>Bacillati</taxon>
        <taxon>Actinomycetota</taxon>
        <taxon>Actinomycetes</taxon>
        <taxon>Pseudonocardiales</taxon>
        <taxon>Pseudonocardiaceae</taxon>
        <taxon>Lentzea</taxon>
    </lineage>
</organism>
<accession>A0A316HSP0</accession>
<comment type="caution">
    <text evidence="1">The sequence shown here is derived from an EMBL/GenBank/DDBJ whole genome shotgun (WGS) entry which is preliminary data.</text>
</comment>
<evidence type="ECO:0000313" key="2">
    <source>
        <dbReference type="Proteomes" id="UP000246005"/>
    </source>
</evidence>
<evidence type="ECO:0000313" key="1">
    <source>
        <dbReference type="EMBL" id="PWK77972.1"/>
    </source>
</evidence>
<proteinExistence type="predicted"/>
<dbReference type="Proteomes" id="UP000246005">
    <property type="component" value="Unassembled WGS sequence"/>
</dbReference>
<dbReference type="EMBL" id="QGHB01000030">
    <property type="protein sequence ID" value="PWK77972.1"/>
    <property type="molecule type" value="Genomic_DNA"/>
</dbReference>
<reference evidence="1 2" key="1">
    <citation type="submission" date="2018-05" db="EMBL/GenBank/DDBJ databases">
        <title>Genomic Encyclopedia of Type Strains, Phase IV (KMG-IV): sequencing the most valuable type-strain genomes for metagenomic binning, comparative biology and taxonomic classification.</title>
        <authorList>
            <person name="Goeker M."/>
        </authorList>
    </citation>
    <scope>NUCLEOTIDE SEQUENCE [LARGE SCALE GENOMIC DNA]</scope>
    <source>
        <strain evidence="1 2">DSM 45480</strain>
    </source>
</reference>
<gene>
    <name evidence="1" type="ORF">C8D88_1309</name>
</gene>